<evidence type="ECO:0000256" key="3">
    <source>
        <dbReference type="ARBA" id="ARBA00023002"/>
    </source>
</evidence>
<evidence type="ECO:0008006" key="9">
    <source>
        <dbReference type="Google" id="ProtNLM"/>
    </source>
</evidence>
<keyword evidence="5" id="KW-0411">Iron-sulfur</keyword>
<gene>
    <name evidence="7" type="ORF">ADIARSV_2654</name>
</gene>
<evidence type="ECO:0000256" key="1">
    <source>
        <dbReference type="ARBA" id="ARBA00022485"/>
    </source>
</evidence>
<accession>R9GYY7</accession>
<evidence type="ECO:0000256" key="2">
    <source>
        <dbReference type="ARBA" id="ARBA00022723"/>
    </source>
</evidence>
<proteinExistence type="predicted"/>
<keyword evidence="3" id="KW-0560">Oxidoreductase</keyword>
<dbReference type="PATRIC" id="fig|1150600.3.peg.2627"/>
<organism evidence="7 8">
    <name type="scientific">Arcticibacter svalbardensis MN12-7</name>
    <dbReference type="NCBI Taxonomy" id="1150600"/>
    <lineage>
        <taxon>Bacteria</taxon>
        <taxon>Pseudomonadati</taxon>
        <taxon>Bacteroidota</taxon>
        <taxon>Sphingobacteriia</taxon>
        <taxon>Sphingobacteriales</taxon>
        <taxon>Sphingobacteriaceae</taxon>
        <taxon>Arcticibacter</taxon>
    </lineage>
</organism>
<dbReference type="AlphaFoldDB" id="R9GYY7"/>
<sequence>MQTVKTFIRIFNILLLIILLSTKQSNAQNSTLKSADQKEDFINSTHFDLVIVGGNPGGIMAAIAAARMGKSSVILERTEHIGGLPANGLGATDIATRGATTGLFKEFTQNVKQYYVNKYGKDSEQVKLCSDGYHFEPSVAEVVFGKMLMEFKEKITILKMRQFDAEPKNVKIQNNKIVKILVTNRNNSSKETYEGKVFIDATYEGDLSAAANVPFRVGREGKNEFNEVGAGRVYKYWDGPEGEGTTNQADNAIQAYNYRLCLTDNPSNRLMVTRPASYNAKEYQSLVDDVWSGRHTGAEMQFVTQKMQDENRRRLLRGDTTTIPGDPWGIAKITNRVFLPNQKTDANNQHLAFISTDLPEENWPWPTLSWVWRDKFAERLKNYTLGLIYFAQNNSALPASFRKAASEWGLAKDEYVDNENFPRQVYVREGRRMEGLYFFTAQDATPVISGKRPPLHSSSVTSSHYALDSHAVRKREEGKIHLDGFISYPSDVYTVPYEVMISKEVDNLIFPVPLSGSHIGFSTLRMEPCWMALGQAAGIASAIAIEEHLKVRNIDRVKLQDDLLNQGATLIYFKDVVPSDPDFIMVQKMGLLGYLPNWNANLNDFINAETIQLWESVSGKKLEYLQGKTLRKDLLSEIYKGLN</sequence>
<keyword evidence="4" id="KW-0408">Iron</keyword>
<protein>
    <recommendedName>
        <fullName evidence="9">Xanthan lyase</fullName>
    </recommendedName>
</protein>
<comment type="caution">
    <text evidence="7">The sequence shown here is derived from an EMBL/GenBank/DDBJ whole genome shotgun (WGS) entry which is preliminary data.</text>
</comment>
<feature type="signal peptide" evidence="6">
    <location>
        <begin position="1"/>
        <end position="27"/>
    </location>
</feature>
<dbReference type="SUPFAM" id="SSF51905">
    <property type="entry name" value="FAD/NAD(P)-binding domain"/>
    <property type="match status" value="1"/>
</dbReference>
<evidence type="ECO:0000313" key="7">
    <source>
        <dbReference type="EMBL" id="EOR94159.1"/>
    </source>
</evidence>
<dbReference type="RefSeq" id="WP_016195885.1">
    <property type="nucleotide sequence ID" value="NZ_AQPN01000096.1"/>
</dbReference>
<name>R9GYY7_9SPHI</name>
<dbReference type="GO" id="GO:0046872">
    <property type="term" value="F:metal ion binding"/>
    <property type="evidence" value="ECO:0007669"/>
    <property type="project" value="UniProtKB-KW"/>
</dbReference>
<dbReference type="InterPro" id="IPR039650">
    <property type="entry name" value="HdrA-like"/>
</dbReference>
<evidence type="ECO:0000256" key="4">
    <source>
        <dbReference type="ARBA" id="ARBA00023004"/>
    </source>
</evidence>
<dbReference type="STRING" id="1150600.ADIARSV_2654"/>
<keyword evidence="6" id="KW-0732">Signal</keyword>
<dbReference type="Pfam" id="PF12831">
    <property type="entry name" value="FAD_oxidored"/>
    <property type="match status" value="1"/>
</dbReference>
<dbReference type="OrthoDB" id="668499at2"/>
<dbReference type="eggNOG" id="COG1053">
    <property type="taxonomic scope" value="Bacteria"/>
</dbReference>
<dbReference type="Gene3D" id="3.50.50.60">
    <property type="entry name" value="FAD/NAD(P)-binding domain"/>
    <property type="match status" value="1"/>
</dbReference>
<dbReference type="PANTHER" id="PTHR43498:SF1">
    <property type="entry name" value="COB--COM HETERODISULFIDE REDUCTASE IRON-SULFUR SUBUNIT A"/>
    <property type="match status" value="1"/>
</dbReference>
<keyword evidence="8" id="KW-1185">Reference proteome</keyword>
<keyword evidence="2" id="KW-0479">Metal-binding</keyword>
<feature type="chain" id="PRO_5004472189" description="Xanthan lyase" evidence="6">
    <location>
        <begin position="28"/>
        <end position="643"/>
    </location>
</feature>
<keyword evidence="1" id="KW-0004">4Fe-4S</keyword>
<dbReference type="Proteomes" id="UP000014174">
    <property type="component" value="Unassembled WGS sequence"/>
</dbReference>
<dbReference type="GO" id="GO:0016491">
    <property type="term" value="F:oxidoreductase activity"/>
    <property type="evidence" value="ECO:0007669"/>
    <property type="project" value="UniProtKB-KW"/>
</dbReference>
<evidence type="ECO:0000313" key="8">
    <source>
        <dbReference type="Proteomes" id="UP000014174"/>
    </source>
</evidence>
<dbReference type="GO" id="GO:0051539">
    <property type="term" value="F:4 iron, 4 sulfur cluster binding"/>
    <property type="evidence" value="ECO:0007669"/>
    <property type="project" value="UniProtKB-KW"/>
</dbReference>
<reference evidence="7 8" key="1">
    <citation type="journal article" date="2013" name="Genome Announc.">
        <title>Draft Genome Sequence of Arcticibacter svalbardensis Strain MN12-7T, a Member of the Family Sphingobacteriaceae Isolated from an Arctic Soil Sample.</title>
        <authorList>
            <person name="Shivaji S."/>
            <person name="Ara S."/>
            <person name="Prasad S."/>
            <person name="Manasa B.P."/>
            <person name="Begum Z."/>
            <person name="Singh A."/>
            <person name="Kumar Pinnaka A."/>
        </authorList>
    </citation>
    <scope>NUCLEOTIDE SEQUENCE [LARGE SCALE GENOMIC DNA]</scope>
    <source>
        <strain evidence="7 8">MN12-7</strain>
    </source>
</reference>
<dbReference type="PANTHER" id="PTHR43498">
    <property type="entry name" value="FERREDOXIN:COB-COM HETERODISULFIDE REDUCTASE SUBUNIT A"/>
    <property type="match status" value="1"/>
</dbReference>
<evidence type="ECO:0000256" key="6">
    <source>
        <dbReference type="SAM" id="SignalP"/>
    </source>
</evidence>
<dbReference type="InterPro" id="IPR036188">
    <property type="entry name" value="FAD/NAD-bd_sf"/>
</dbReference>
<evidence type="ECO:0000256" key="5">
    <source>
        <dbReference type="ARBA" id="ARBA00023014"/>
    </source>
</evidence>
<dbReference type="EMBL" id="AQPN01000096">
    <property type="protein sequence ID" value="EOR94159.1"/>
    <property type="molecule type" value="Genomic_DNA"/>
</dbReference>